<feature type="non-terminal residue" evidence="2">
    <location>
        <position position="158"/>
    </location>
</feature>
<keyword evidence="1" id="KW-1133">Transmembrane helix</keyword>
<evidence type="ECO:0000313" key="3">
    <source>
        <dbReference type="Proteomes" id="UP000779574"/>
    </source>
</evidence>
<dbReference type="Proteomes" id="UP000779574">
    <property type="component" value="Unassembled WGS sequence"/>
</dbReference>
<organism evidence="2 3">
    <name type="scientific">Aureobasidium melanogenum</name>
    <name type="common">Aureobasidium pullulans var. melanogenum</name>
    <dbReference type="NCBI Taxonomy" id="46634"/>
    <lineage>
        <taxon>Eukaryota</taxon>
        <taxon>Fungi</taxon>
        <taxon>Dikarya</taxon>
        <taxon>Ascomycota</taxon>
        <taxon>Pezizomycotina</taxon>
        <taxon>Dothideomycetes</taxon>
        <taxon>Dothideomycetidae</taxon>
        <taxon>Dothideales</taxon>
        <taxon>Saccotheciaceae</taxon>
        <taxon>Aureobasidium</taxon>
    </lineage>
</organism>
<comment type="caution">
    <text evidence="2">The sequence shown here is derived from an EMBL/GenBank/DDBJ whole genome shotgun (WGS) entry which is preliminary data.</text>
</comment>
<protein>
    <submittedName>
        <fullName evidence="2">Uncharacterized protein</fullName>
    </submittedName>
</protein>
<proteinExistence type="predicted"/>
<gene>
    <name evidence="2" type="ORF">KCU76_g11796</name>
</gene>
<reference evidence="2" key="2">
    <citation type="submission" date="2021-08" db="EMBL/GenBank/DDBJ databases">
        <authorList>
            <person name="Gostincar C."/>
            <person name="Sun X."/>
            <person name="Song Z."/>
            <person name="Gunde-Cimerman N."/>
        </authorList>
    </citation>
    <scope>NUCLEOTIDE SEQUENCE</scope>
    <source>
        <strain evidence="2">EXF-9911</strain>
    </source>
</reference>
<accession>A0A9P8EB74</accession>
<dbReference type="AlphaFoldDB" id="A0A9P8EB74"/>
<feature type="transmembrane region" description="Helical" evidence="1">
    <location>
        <begin position="133"/>
        <end position="154"/>
    </location>
</feature>
<evidence type="ECO:0000313" key="2">
    <source>
        <dbReference type="EMBL" id="KAG9685300.1"/>
    </source>
</evidence>
<keyword evidence="1" id="KW-0812">Transmembrane</keyword>
<evidence type="ECO:0000256" key="1">
    <source>
        <dbReference type="SAM" id="Phobius"/>
    </source>
</evidence>
<dbReference type="EMBL" id="JAHFXF010000581">
    <property type="protein sequence ID" value="KAG9685300.1"/>
    <property type="molecule type" value="Genomic_DNA"/>
</dbReference>
<reference evidence="2" key="1">
    <citation type="journal article" date="2021" name="J Fungi (Basel)">
        <title>Virulence traits and population genomics of the black yeast Aureobasidium melanogenum.</title>
        <authorList>
            <person name="Cernosa A."/>
            <person name="Sun X."/>
            <person name="Gostincar C."/>
            <person name="Fang C."/>
            <person name="Gunde-Cimerman N."/>
            <person name="Song Z."/>
        </authorList>
    </citation>
    <scope>NUCLEOTIDE SEQUENCE</scope>
    <source>
        <strain evidence="2">EXF-9911</strain>
    </source>
</reference>
<keyword evidence="1" id="KW-0472">Membrane</keyword>
<dbReference type="OrthoDB" id="10383818at2759"/>
<name>A0A9P8EB74_AURME</name>
<sequence>MASAQPTTTTPLISTTSSQAYFDEISESLSQARQALDRAVRALESLDRLETIMNMREEYENSPHTTFGAQATLVEVVGEELNTLERWLEAVEGLLQRLLEDSTNSANTTTMTTSVVDEKRNQEWALPGSRARYMVVVLLLSASLLATLFALFFVSTQK</sequence>